<dbReference type="SUPFAM" id="SSF47473">
    <property type="entry name" value="EF-hand"/>
    <property type="match status" value="1"/>
</dbReference>
<feature type="chain" id="PRO_5029699469" description="EF-hand domain-containing protein" evidence="10">
    <location>
        <begin position="26"/>
        <end position="610"/>
    </location>
</feature>
<keyword evidence="8 9" id="KW-0472">Membrane</keyword>
<protein>
    <recommendedName>
        <fullName evidence="11">EF-hand domain-containing protein</fullName>
    </recommendedName>
</protein>
<evidence type="ECO:0000256" key="10">
    <source>
        <dbReference type="SAM" id="SignalP"/>
    </source>
</evidence>
<dbReference type="Pfam" id="PF01699">
    <property type="entry name" value="Na_Ca_ex"/>
    <property type="match status" value="1"/>
</dbReference>
<dbReference type="PANTHER" id="PTHR31503:SF45">
    <property type="entry name" value="SODIUM_CALCIUM EXCHANGER NCL-LIKE"/>
    <property type="match status" value="1"/>
</dbReference>
<feature type="transmembrane region" description="Helical" evidence="9">
    <location>
        <begin position="584"/>
        <end position="603"/>
    </location>
</feature>
<feature type="transmembrane region" description="Helical" evidence="9">
    <location>
        <begin position="229"/>
        <end position="251"/>
    </location>
</feature>
<dbReference type="Gene3D" id="1.10.238.10">
    <property type="entry name" value="EF-hand"/>
    <property type="match status" value="1"/>
</dbReference>
<reference evidence="12" key="2">
    <citation type="submission" date="2021-01" db="UniProtKB">
        <authorList>
            <consortium name="EnsemblPlants"/>
        </authorList>
    </citation>
    <scope>IDENTIFICATION</scope>
</reference>
<evidence type="ECO:0000256" key="3">
    <source>
        <dbReference type="ARBA" id="ARBA00022449"/>
    </source>
</evidence>
<feature type="transmembrane region" description="Helical" evidence="9">
    <location>
        <begin position="100"/>
        <end position="121"/>
    </location>
</feature>
<keyword evidence="6 9" id="KW-1133">Transmembrane helix</keyword>
<dbReference type="GO" id="GO:0012505">
    <property type="term" value="C:endomembrane system"/>
    <property type="evidence" value="ECO:0007669"/>
    <property type="project" value="UniProtKB-SubCell"/>
</dbReference>
<dbReference type="InterPro" id="IPR002048">
    <property type="entry name" value="EF_hand_dom"/>
</dbReference>
<reference evidence="12 13" key="1">
    <citation type="journal article" date="2016" name="G3 (Bethesda)">
        <title>First Draft Assembly and Annotation of the Genome of a California Endemic Oak Quercus lobata Nee (Fagaceae).</title>
        <authorList>
            <person name="Sork V.L."/>
            <person name="Fitz-Gibbon S.T."/>
            <person name="Puiu D."/>
            <person name="Crepeau M."/>
            <person name="Gugger P.F."/>
            <person name="Sherman R."/>
            <person name="Stevens K."/>
            <person name="Langley C.H."/>
            <person name="Pellegrini M."/>
            <person name="Salzberg S.L."/>
        </authorList>
    </citation>
    <scope>NUCLEOTIDE SEQUENCE [LARGE SCALE GENOMIC DNA]</scope>
    <source>
        <strain evidence="12 13">cv. SW786</strain>
    </source>
</reference>
<dbReference type="GO" id="GO:0015369">
    <property type="term" value="F:calcium:proton antiporter activity"/>
    <property type="evidence" value="ECO:0007669"/>
    <property type="project" value="TreeGrafter"/>
</dbReference>
<keyword evidence="13" id="KW-1185">Reference proteome</keyword>
<dbReference type="PROSITE" id="PS00018">
    <property type="entry name" value="EF_HAND_1"/>
    <property type="match status" value="1"/>
</dbReference>
<feature type="transmembrane region" description="Helical" evidence="9">
    <location>
        <begin position="73"/>
        <end position="91"/>
    </location>
</feature>
<feature type="transmembrane region" description="Helical" evidence="9">
    <location>
        <begin position="453"/>
        <end position="472"/>
    </location>
</feature>
<dbReference type="RefSeq" id="XP_030928301.1">
    <property type="nucleotide sequence ID" value="XM_031072441.1"/>
</dbReference>
<dbReference type="CDD" id="cd00051">
    <property type="entry name" value="EFh"/>
    <property type="match status" value="1"/>
</dbReference>
<dbReference type="EMBL" id="LRBV02000008">
    <property type="status" value="NOT_ANNOTATED_CDS"/>
    <property type="molecule type" value="Genomic_DNA"/>
</dbReference>
<evidence type="ECO:0000256" key="9">
    <source>
        <dbReference type="SAM" id="Phobius"/>
    </source>
</evidence>
<feature type="transmembrane region" description="Helical" evidence="9">
    <location>
        <begin position="141"/>
        <end position="162"/>
    </location>
</feature>
<feature type="transmembrane region" description="Helical" evidence="9">
    <location>
        <begin position="492"/>
        <end position="513"/>
    </location>
</feature>
<dbReference type="InterPro" id="IPR004713">
    <property type="entry name" value="CaH_exchang"/>
</dbReference>
<keyword evidence="2" id="KW-0813">Transport</keyword>
<evidence type="ECO:0000256" key="1">
    <source>
        <dbReference type="ARBA" id="ARBA00004127"/>
    </source>
</evidence>
<evidence type="ECO:0000256" key="4">
    <source>
        <dbReference type="ARBA" id="ARBA00022692"/>
    </source>
</evidence>
<evidence type="ECO:0000256" key="8">
    <source>
        <dbReference type="ARBA" id="ARBA00023136"/>
    </source>
</evidence>
<feature type="signal peptide" evidence="10">
    <location>
        <begin position="1"/>
        <end position="25"/>
    </location>
</feature>
<dbReference type="PROSITE" id="PS50222">
    <property type="entry name" value="EF_HAND_2"/>
    <property type="match status" value="1"/>
</dbReference>
<proteinExistence type="predicted"/>
<comment type="subcellular location">
    <subcellularLocation>
        <location evidence="1">Endomembrane system</location>
        <topology evidence="1">Multi-pass membrane protein</topology>
    </subcellularLocation>
</comment>
<feature type="domain" description="EF-hand" evidence="11">
    <location>
        <begin position="289"/>
        <end position="324"/>
    </location>
</feature>
<evidence type="ECO:0000256" key="7">
    <source>
        <dbReference type="ARBA" id="ARBA00023065"/>
    </source>
</evidence>
<dbReference type="InterPro" id="IPR011992">
    <property type="entry name" value="EF-hand-dom_pair"/>
</dbReference>
<keyword evidence="7" id="KW-0406">Ion transport</keyword>
<feature type="transmembrane region" description="Helical" evidence="9">
    <location>
        <begin position="200"/>
        <end position="217"/>
    </location>
</feature>
<dbReference type="PANTHER" id="PTHR31503">
    <property type="entry name" value="VACUOLAR CALCIUM ION TRANSPORTER"/>
    <property type="match status" value="1"/>
</dbReference>
<evidence type="ECO:0000256" key="2">
    <source>
        <dbReference type="ARBA" id="ARBA00022448"/>
    </source>
</evidence>
<dbReference type="AlphaFoldDB" id="A0A7N2MCI7"/>
<dbReference type="GeneID" id="115954562"/>
<sequence>MAKKLRFVLLAMLFLLITLAYPCWSEPITNIKSLGKVPHEVQRVQLPTFHDNPLIPSDGCEQTYGVMPCTNTVLGNGFLILVYIYCIFWAAKILTDGSEILLEILGSGIIGGLSLLIFSSLPNAIIILASGLSETKETAQSQLSIGMGLLAGTAVNLLTLLWGSSVLFSRHDLEESADSTNTKRFSFTGSVVNTDIQTTYAARIMVISVIPIMVVLLPQAFEKTSQSRYALLISVIVSFSLLISYGVYQIFYPWIQKRKLDYANQKHELSNKHSKSNATRIFYKENGEPDTAAFIKLFKKIDTNDDGYLSPMELKVLLLGINLKRHLDIDAAVESILRDFDASEESRISMDRFLIHFPKWLDETKPSDMRDNHHSLQNVYLTHHRPKPIRFKHKLHPHRNENQHLLGEQSDLAGKSVGNSKFSHHRPRPIRFKHSFPQQSYGNMQVIGNLKWVVCKTILMLLLGILVASFFADPLVDVVDNFAIATRIPSFFISFIILPFAGCSDVVLALFLVSREKPSIVGKLTFSEIYRLVTVNNIIGLSIFLSLIYIRNLEWYFSIEMLTIVIVCIAIGLLASFRTTFPPWMCAVAYTLYPFSLVLVYVLDSVLGLS</sequence>
<dbReference type="EnsemblPlants" id="QL08p041022:mrna">
    <property type="protein sequence ID" value="QL08p041022:mrna"/>
    <property type="gene ID" value="QL08p041022"/>
</dbReference>
<dbReference type="InterPro" id="IPR004837">
    <property type="entry name" value="NaCa_Exmemb"/>
</dbReference>
<keyword evidence="5" id="KW-0106">Calcium</keyword>
<dbReference type="Gramene" id="QL08p041022:mrna">
    <property type="protein sequence ID" value="QL08p041022:mrna"/>
    <property type="gene ID" value="QL08p041022"/>
</dbReference>
<feature type="transmembrane region" description="Helical" evidence="9">
    <location>
        <begin position="529"/>
        <end position="549"/>
    </location>
</feature>
<organism evidence="12 13">
    <name type="scientific">Quercus lobata</name>
    <name type="common">Valley oak</name>
    <dbReference type="NCBI Taxonomy" id="97700"/>
    <lineage>
        <taxon>Eukaryota</taxon>
        <taxon>Viridiplantae</taxon>
        <taxon>Streptophyta</taxon>
        <taxon>Embryophyta</taxon>
        <taxon>Tracheophyta</taxon>
        <taxon>Spermatophyta</taxon>
        <taxon>Magnoliopsida</taxon>
        <taxon>eudicotyledons</taxon>
        <taxon>Gunneridae</taxon>
        <taxon>Pentapetalae</taxon>
        <taxon>rosids</taxon>
        <taxon>fabids</taxon>
        <taxon>Fagales</taxon>
        <taxon>Fagaceae</taxon>
        <taxon>Quercus</taxon>
    </lineage>
</organism>
<evidence type="ECO:0000256" key="5">
    <source>
        <dbReference type="ARBA" id="ARBA00022837"/>
    </source>
</evidence>
<evidence type="ECO:0000313" key="12">
    <source>
        <dbReference type="EnsemblPlants" id="QL08p041022:mrna"/>
    </source>
</evidence>
<dbReference type="GO" id="GO:0005509">
    <property type="term" value="F:calcium ion binding"/>
    <property type="evidence" value="ECO:0007669"/>
    <property type="project" value="InterPro"/>
</dbReference>
<dbReference type="GO" id="GO:0006874">
    <property type="term" value="P:intracellular calcium ion homeostasis"/>
    <property type="evidence" value="ECO:0007669"/>
    <property type="project" value="TreeGrafter"/>
</dbReference>
<dbReference type="InParanoid" id="A0A7N2MCI7"/>
<evidence type="ECO:0000259" key="11">
    <source>
        <dbReference type="PROSITE" id="PS50222"/>
    </source>
</evidence>
<accession>A0A7N2MCI7</accession>
<name>A0A7N2MCI7_QUELO</name>
<dbReference type="Proteomes" id="UP000594261">
    <property type="component" value="Chromosome 8"/>
</dbReference>
<keyword evidence="4 9" id="KW-0812">Transmembrane</keyword>
<gene>
    <name evidence="12" type="primary">LOC115954562</name>
</gene>
<keyword evidence="10" id="KW-0732">Signal</keyword>
<dbReference type="Pfam" id="PF13499">
    <property type="entry name" value="EF-hand_7"/>
    <property type="match status" value="1"/>
</dbReference>
<dbReference type="GO" id="GO:0016020">
    <property type="term" value="C:membrane"/>
    <property type="evidence" value="ECO:0007669"/>
    <property type="project" value="InterPro"/>
</dbReference>
<dbReference type="InterPro" id="IPR018247">
    <property type="entry name" value="EF_Hand_1_Ca_BS"/>
</dbReference>
<feature type="transmembrane region" description="Helical" evidence="9">
    <location>
        <begin position="555"/>
        <end position="577"/>
    </location>
</feature>
<keyword evidence="3" id="KW-0050">Antiport</keyword>
<evidence type="ECO:0000256" key="6">
    <source>
        <dbReference type="ARBA" id="ARBA00022989"/>
    </source>
</evidence>
<evidence type="ECO:0000313" key="13">
    <source>
        <dbReference type="Proteomes" id="UP000594261"/>
    </source>
</evidence>